<organism evidence="7 8">
    <name type="scientific">Candidatus Nitronereus thalassa</name>
    <dbReference type="NCBI Taxonomy" id="3020898"/>
    <lineage>
        <taxon>Bacteria</taxon>
        <taxon>Pseudomonadati</taxon>
        <taxon>Nitrospirota</taxon>
        <taxon>Nitrospiria</taxon>
        <taxon>Nitrospirales</taxon>
        <taxon>Nitrospiraceae</taxon>
        <taxon>Candidatus Nitronereus</taxon>
    </lineage>
</organism>
<evidence type="ECO:0000256" key="5">
    <source>
        <dbReference type="SAM" id="MobiDB-lite"/>
    </source>
</evidence>
<evidence type="ECO:0000256" key="2">
    <source>
        <dbReference type="ARBA" id="ARBA00022692"/>
    </source>
</evidence>
<dbReference type="InterPro" id="IPR037682">
    <property type="entry name" value="TonB_C"/>
</dbReference>
<evidence type="ECO:0000313" key="8">
    <source>
        <dbReference type="Proteomes" id="UP001250932"/>
    </source>
</evidence>
<keyword evidence="8" id="KW-1185">Reference proteome</keyword>
<gene>
    <name evidence="7" type="ORF">PPG34_14930</name>
</gene>
<feature type="compositionally biased region" description="Polar residues" evidence="5">
    <location>
        <begin position="237"/>
        <end position="255"/>
    </location>
</feature>
<keyword evidence="2" id="KW-0812">Transmembrane</keyword>
<keyword evidence="4" id="KW-0472">Membrane</keyword>
<keyword evidence="3" id="KW-1133">Transmembrane helix</keyword>
<feature type="compositionally biased region" description="Polar residues" evidence="5">
    <location>
        <begin position="86"/>
        <end position="102"/>
    </location>
</feature>
<protein>
    <submittedName>
        <fullName evidence="7">TonB family protein</fullName>
    </submittedName>
</protein>
<feature type="region of interest" description="Disordered" evidence="5">
    <location>
        <begin position="148"/>
        <end position="268"/>
    </location>
</feature>
<comment type="caution">
    <text evidence="7">The sequence shown here is derived from an EMBL/GenBank/DDBJ whole genome shotgun (WGS) entry which is preliminary data.</text>
</comment>
<dbReference type="RefSeq" id="WP_313834213.1">
    <property type="nucleotide sequence ID" value="NZ_JAQOUE010000001.1"/>
</dbReference>
<dbReference type="SUPFAM" id="SSF74653">
    <property type="entry name" value="TolA/TonB C-terminal domain"/>
    <property type="match status" value="1"/>
</dbReference>
<evidence type="ECO:0000256" key="1">
    <source>
        <dbReference type="ARBA" id="ARBA00004167"/>
    </source>
</evidence>
<dbReference type="NCBIfam" id="TIGR01352">
    <property type="entry name" value="tonB_Cterm"/>
    <property type="match status" value="1"/>
</dbReference>
<reference evidence="7 8" key="1">
    <citation type="journal article" date="2023" name="ISME J.">
        <title>Cultivation and genomic characterization of novel and ubiquitous marine nitrite-oxidizing bacteria from the Nitrospirales.</title>
        <authorList>
            <person name="Mueller A.J."/>
            <person name="Daebeler A."/>
            <person name="Herbold C.W."/>
            <person name="Kirkegaard R.H."/>
            <person name="Daims H."/>
        </authorList>
    </citation>
    <scope>NUCLEOTIDE SEQUENCE [LARGE SCALE GENOMIC DNA]</scope>
    <source>
        <strain evidence="7 8">EB</strain>
    </source>
</reference>
<dbReference type="PROSITE" id="PS52015">
    <property type="entry name" value="TONB_CTD"/>
    <property type="match status" value="1"/>
</dbReference>
<dbReference type="EMBL" id="JAQOUE010000001">
    <property type="protein sequence ID" value="MDT7043648.1"/>
    <property type="molecule type" value="Genomic_DNA"/>
</dbReference>
<evidence type="ECO:0000256" key="3">
    <source>
        <dbReference type="ARBA" id="ARBA00022989"/>
    </source>
</evidence>
<dbReference type="Gene3D" id="3.30.1150.10">
    <property type="match status" value="1"/>
</dbReference>
<feature type="region of interest" description="Disordered" evidence="5">
    <location>
        <begin position="75"/>
        <end position="124"/>
    </location>
</feature>
<evidence type="ECO:0000313" key="7">
    <source>
        <dbReference type="EMBL" id="MDT7043648.1"/>
    </source>
</evidence>
<proteinExistence type="predicted"/>
<accession>A0ABU3KBH4</accession>
<dbReference type="Proteomes" id="UP001250932">
    <property type="component" value="Unassembled WGS sequence"/>
</dbReference>
<feature type="compositionally biased region" description="Low complexity" evidence="5">
    <location>
        <begin position="103"/>
        <end position="114"/>
    </location>
</feature>
<dbReference type="InterPro" id="IPR006260">
    <property type="entry name" value="TonB/TolA_C"/>
</dbReference>
<feature type="domain" description="TonB C-terminal" evidence="6">
    <location>
        <begin position="403"/>
        <end position="495"/>
    </location>
</feature>
<name>A0ABU3KBH4_9BACT</name>
<comment type="subcellular location">
    <subcellularLocation>
        <location evidence="1">Membrane</location>
        <topology evidence="1">Single-pass membrane protein</topology>
    </subcellularLocation>
</comment>
<dbReference type="Pfam" id="PF13103">
    <property type="entry name" value="TonB_2"/>
    <property type="match status" value="1"/>
</dbReference>
<evidence type="ECO:0000259" key="6">
    <source>
        <dbReference type="PROSITE" id="PS52015"/>
    </source>
</evidence>
<feature type="compositionally biased region" description="Polar residues" evidence="5">
    <location>
        <begin position="217"/>
        <end position="227"/>
    </location>
</feature>
<evidence type="ECO:0000256" key="4">
    <source>
        <dbReference type="ARBA" id="ARBA00023136"/>
    </source>
</evidence>
<feature type="region of interest" description="Disordered" evidence="5">
    <location>
        <begin position="281"/>
        <end position="309"/>
    </location>
</feature>
<sequence>MSYAGHYSLLSGHLAESSAWVDDRFKRGLVASLVVHAVLLLGLMSVRFSPTIQQPLASYRVNLVTLQESTAPAPLKKTTPIKKAKISQSTTPAPSKETTPVQKTKTPPEAATPKPKIDPVPPPIVEPVRTEQVTQSIVDALESVAVPQSRDMASVPNTPVIAPTATESVREPIEEQSITMPVIPQAPKISVQQPSPKDDPPAPSVPSPGSLADTLKQAVQSVAVPQNPQRPPAQIKPSPNSKSENLASSSQSSKVEPQPKVPSRPRVADSLKQVLQSVVVPEMKQSSGAPKKNVQAVPVPNPSHQEPPLQPRKELEGIVMPSEAPQLAAVDRSKIQALLKNASREHSPNSVHENAVNQKIAKLMIPDVQAPEPHHIFSKPVESGTQNATTTLQVSGSSPEGHPYWGRVWSKIDREWVAPTVQVSSLNPLRVVLAFRIERNGAVKKLAIEQSSGNEYYDIAAKRAVLDAAPLPKFSPDMREAYYDVQFQFTVNVDS</sequence>